<evidence type="ECO:0000313" key="2">
    <source>
        <dbReference type="EMBL" id="KAF9061135.1"/>
    </source>
</evidence>
<dbReference type="AlphaFoldDB" id="A0A9P5PFG9"/>
<feature type="compositionally biased region" description="Polar residues" evidence="1">
    <location>
        <begin position="84"/>
        <end position="94"/>
    </location>
</feature>
<organism evidence="2 3">
    <name type="scientific">Rhodocollybia butyracea</name>
    <dbReference type="NCBI Taxonomy" id="206335"/>
    <lineage>
        <taxon>Eukaryota</taxon>
        <taxon>Fungi</taxon>
        <taxon>Dikarya</taxon>
        <taxon>Basidiomycota</taxon>
        <taxon>Agaricomycotina</taxon>
        <taxon>Agaricomycetes</taxon>
        <taxon>Agaricomycetidae</taxon>
        <taxon>Agaricales</taxon>
        <taxon>Marasmiineae</taxon>
        <taxon>Omphalotaceae</taxon>
        <taxon>Rhodocollybia</taxon>
    </lineage>
</organism>
<keyword evidence="3" id="KW-1185">Reference proteome</keyword>
<proteinExistence type="predicted"/>
<evidence type="ECO:0000313" key="3">
    <source>
        <dbReference type="Proteomes" id="UP000772434"/>
    </source>
</evidence>
<name>A0A9P5PFG9_9AGAR</name>
<dbReference type="Proteomes" id="UP000772434">
    <property type="component" value="Unassembled WGS sequence"/>
</dbReference>
<comment type="caution">
    <text evidence="2">The sequence shown here is derived from an EMBL/GenBank/DDBJ whole genome shotgun (WGS) entry which is preliminary data.</text>
</comment>
<sequence>MEAIKWVHVIGDGAIRKIDFVISTSAIQAGELHTADTAHSKLLNISRNVMTYTAPIVGRKDCRIQDLNWFGSYLVTSTEISPGANNNAGNSIDTVNVKGDPELQDLSNTRGSVDVEDIGDADISWSSTQLPDESPDPGHDSFDTLSAQFDVYCMQDYYSDDP</sequence>
<protein>
    <submittedName>
        <fullName evidence="2">Uncharacterized protein</fullName>
    </submittedName>
</protein>
<reference evidence="2" key="1">
    <citation type="submission" date="2020-11" db="EMBL/GenBank/DDBJ databases">
        <authorList>
            <consortium name="DOE Joint Genome Institute"/>
            <person name="Ahrendt S."/>
            <person name="Riley R."/>
            <person name="Andreopoulos W."/>
            <person name="Labutti K."/>
            <person name="Pangilinan J."/>
            <person name="Ruiz-Duenas F.J."/>
            <person name="Barrasa J.M."/>
            <person name="Sanchez-Garcia M."/>
            <person name="Camarero S."/>
            <person name="Miyauchi S."/>
            <person name="Serrano A."/>
            <person name="Linde D."/>
            <person name="Babiker R."/>
            <person name="Drula E."/>
            <person name="Ayuso-Fernandez I."/>
            <person name="Pacheco R."/>
            <person name="Padilla G."/>
            <person name="Ferreira P."/>
            <person name="Barriuso J."/>
            <person name="Kellner H."/>
            <person name="Castanera R."/>
            <person name="Alfaro M."/>
            <person name="Ramirez L."/>
            <person name="Pisabarro A.G."/>
            <person name="Kuo A."/>
            <person name="Tritt A."/>
            <person name="Lipzen A."/>
            <person name="He G."/>
            <person name="Yan M."/>
            <person name="Ng V."/>
            <person name="Cullen D."/>
            <person name="Martin F."/>
            <person name="Rosso M.-N."/>
            <person name="Henrissat B."/>
            <person name="Hibbett D."/>
            <person name="Martinez A.T."/>
            <person name="Grigoriev I.V."/>
        </authorList>
    </citation>
    <scope>NUCLEOTIDE SEQUENCE</scope>
    <source>
        <strain evidence="2">AH 40177</strain>
    </source>
</reference>
<evidence type="ECO:0000256" key="1">
    <source>
        <dbReference type="SAM" id="MobiDB-lite"/>
    </source>
</evidence>
<feature type="region of interest" description="Disordered" evidence="1">
    <location>
        <begin position="124"/>
        <end position="143"/>
    </location>
</feature>
<accession>A0A9P5PFG9</accession>
<feature type="region of interest" description="Disordered" evidence="1">
    <location>
        <begin position="84"/>
        <end position="112"/>
    </location>
</feature>
<gene>
    <name evidence="2" type="ORF">BDP27DRAFT_1429300</name>
</gene>
<dbReference type="EMBL" id="JADNRY010000213">
    <property type="protein sequence ID" value="KAF9061135.1"/>
    <property type="molecule type" value="Genomic_DNA"/>
</dbReference>